<organism evidence="1 2">
    <name type="scientific">Ruminococcus albus (strain ATCC 27210 / DSM 20455 / JCM 14654 / NCDO 2250 / 7)</name>
    <dbReference type="NCBI Taxonomy" id="697329"/>
    <lineage>
        <taxon>Bacteria</taxon>
        <taxon>Bacillati</taxon>
        <taxon>Bacillota</taxon>
        <taxon>Clostridia</taxon>
        <taxon>Eubacteriales</taxon>
        <taxon>Oscillospiraceae</taxon>
        <taxon>Ruminococcus</taxon>
    </lineage>
</organism>
<sequence length="105" mass="12304">MMVFIIIIIIIIIVSSVIMENVREREDLKRLETEFYKNKALAQKKKDQDCANGKHICDGSGNCKNCGAFIPEDNKHFCKCWWRGEVPYYGHQICDDCCNLRFLKR</sequence>
<reference evidence="2" key="1">
    <citation type="journal article" date="2011" name="J. Bacteriol.">
        <title>Complete genome of the cellulolytic ruminal bacterium Ruminococcus albus 7.</title>
        <authorList>
            <person name="Suen G."/>
            <person name="Stevenson D.M."/>
            <person name="Bruce D.C."/>
            <person name="Chertkov O."/>
            <person name="Copeland A."/>
            <person name="Cheng J.F."/>
            <person name="Detter C."/>
            <person name="Detter J.C."/>
            <person name="Goodwin L.A."/>
            <person name="Han C.S."/>
            <person name="Hauser L.J."/>
            <person name="Ivanova N.N."/>
            <person name="Kyrpides N.C."/>
            <person name="Land M.L."/>
            <person name="Lapidus A."/>
            <person name="Lucas S."/>
            <person name="Ovchinnikova G."/>
            <person name="Pitluck S."/>
            <person name="Tapia R."/>
            <person name="Woyke T."/>
            <person name="Boyum J."/>
            <person name="Mead D."/>
            <person name="Weimer P.J."/>
        </authorList>
    </citation>
    <scope>NUCLEOTIDE SEQUENCE [LARGE SCALE GENOMIC DNA]</scope>
    <source>
        <strain evidence="2">ATCC 27210 / DSM 20455 / JCM 14654 / NCDO 2250 / 7</strain>
        <plasmid evidence="2">pRUMAL01</plasmid>
    </source>
</reference>
<keyword evidence="1" id="KW-0614">Plasmid</keyword>
<dbReference type="EMBL" id="CP002404">
    <property type="protein sequence ID" value="ADU24069.1"/>
    <property type="molecule type" value="Genomic_DNA"/>
</dbReference>
<protein>
    <submittedName>
        <fullName evidence="1">Uncharacterized protein</fullName>
    </submittedName>
</protein>
<dbReference type="AlphaFoldDB" id="E6UK73"/>
<evidence type="ECO:0000313" key="2">
    <source>
        <dbReference type="Proteomes" id="UP000006919"/>
    </source>
</evidence>
<evidence type="ECO:0000313" key="1">
    <source>
        <dbReference type="EMBL" id="ADU24069.1"/>
    </source>
</evidence>
<dbReference type="KEGG" id="ral:Rumal_3630"/>
<dbReference type="RefSeq" id="WP_013483617.1">
    <property type="nucleotide sequence ID" value="NC_014824.1"/>
</dbReference>
<geneLocation type="plasmid" evidence="1 2">
    <name>pRUMAL01</name>
</geneLocation>
<name>E6UK73_RUMA7</name>
<gene>
    <name evidence="1" type="ordered locus">Rumal_3630</name>
</gene>
<dbReference type="Proteomes" id="UP000006919">
    <property type="component" value="Plasmid pRUMAL01"/>
</dbReference>
<accession>E6UK73</accession>
<dbReference type="HOGENOM" id="CLU_2234604_0_0_9"/>
<proteinExistence type="predicted"/>